<dbReference type="InterPro" id="IPR040521">
    <property type="entry name" value="KDZ"/>
</dbReference>
<comment type="caution">
    <text evidence="3">The sequence shown here is derived from an EMBL/GenBank/DDBJ whole genome shotgun (WGS) entry which is preliminary data.</text>
</comment>
<dbReference type="Pfam" id="PF18803">
    <property type="entry name" value="CxC2"/>
    <property type="match status" value="1"/>
</dbReference>
<reference evidence="3" key="1">
    <citation type="submission" date="2023-06" db="EMBL/GenBank/DDBJ databases">
        <authorList>
            <consortium name="Lawrence Berkeley National Laboratory"/>
            <person name="Ahrendt S."/>
            <person name="Sahu N."/>
            <person name="Indic B."/>
            <person name="Wong-Bajracharya J."/>
            <person name="Merenyi Z."/>
            <person name="Ke H.-M."/>
            <person name="Monk M."/>
            <person name="Kocsube S."/>
            <person name="Drula E."/>
            <person name="Lipzen A."/>
            <person name="Balint B."/>
            <person name="Henrissat B."/>
            <person name="Andreopoulos B."/>
            <person name="Martin F.M."/>
            <person name="Harder C.B."/>
            <person name="Rigling D."/>
            <person name="Ford K.L."/>
            <person name="Foster G.D."/>
            <person name="Pangilinan J."/>
            <person name="Papanicolaou A."/>
            <person name="Barry K."/>
            <person name="LaButti K."/>
            <person name="Viragh M."/>
            <person name="Koriabine M."/>
            <person name="Yan M."/>
            <person name="Riley R."/>
            <person name="Champramary S."/>
            <person name="Plett K.L."/>
            <person name="Tsai I.J."/>
            <person name="Slot J."/>
            <person name="Sipos G."/>
            <person name="Plett J."/>
            <person name="Nagy L.G."/>
            <person name="Grigoriev I.V."/>
        </authorList>
    </citation>
    <scope>NUCLEOTIDE SEQUENCE</scope>
    <source>
        <strain evidence="3">FPL87.14</strain>
    </source>
</reference>
<feature type="compositionally biased region" description="Acidic residues" evidence="1">
    <location>
        <begin position="976"/>
        <end position="991"/>
    </location>
</feature>
<accession>A0AA39JUV0</accession>
<dbReference type="EMBL" id="JAUEPT010000008">
    <property type="protein sequence ID" value="KAK0449347.1"/>
    <property type="molecule type" value="Genomic_DNA"/>
</dbReference>
<proteinExistence type="predicted"/>
<feature type="region of interest" description="Disordered" evidence="1">
    <location>
        <begin position="26"/>
        <end position="60"/>
    </location>
</feature>
<organism evidence="3 4">
    <name type="scientific">Armillaria borealis</name>
    <dbReference type="NCBI Taxonomy" id="47425"/>
    <lineage>
        <taxon>Eukaryota</taxon>
        <taxon>Fungi</taxon>
        <taxon>Dikarya</taxon>
        <taxon>Basidiomycota</taxon>
        <taxon>Agaricomycotina</taxon>
        <taxon>Agaricomycetes</taxon>
        <taxon>Agaricomycetidae</taxon>
        <taxon>Agaricales</taxon>
        <taxon>Marasmiineae</taxon>
        <taxon>Physalacriaceae</taxon>
        <taxon>Armillaria</taxon>
    </lineage>
</organism>
<evidence type="ECO:0000256" key="1">
    <source>
        <dbReference type="SAM" id="MobiDB-lite"/>
    </source>
</evidence>
<dbReference type="InterPro" id="IPR041457">
    <property type="entry name" value="CxC2_KDZ-assoc"/>
</dbReference>
<evidence type="ECO:0000259" key="2">
    <source>
        <dbReference type="Pfam" id="PF18803"/>
    </source>
</evidence>
<name>A0AA39JUV0_9AGAR</name>
<evidence type="ECO:0000313" key="4">
    <source>
        <dbReference type="Proteomes" id="UP001175226"/>
    </source>
</evidence>
<evidence type="ECO:0000313" key="3">
    <source>
        <dbReference type="EMBL" id="KAK0449347.1"/>
    </source>
</evidence>
<dbReference type="PANTHER" id="PTHR33096">
    <property type="entry name" value="CXC2 DOMAIN-CONTAINING PROTEIN"/>
    <property type="match status" value="1"/>
</dbReference>
<feature type="compositionally biased region" description="Basic residues" evidence="1">
    <location>
        <begin position="29"/>
        <end position="38"/>
    </location>
</feature>
<dbReference type="Proteomes" id="UP001175226">
    <property type="component" value="Unassembled WGS sequence"/>
</dbReference>
<dbReference type="PANTHER" id="PTHR33096:SF1">
    <property type="entry name" value="CXC1-LIKE CYSTEINE CLUSTER ASSOCIATED WITH KDZ TRANSPOSASES DOMAIN-CONTAINING PROTEIN"/>
    <property type="match status" value="1"/>
</dbReference>
<feature type="compositionally biased region" description="Polar residues" evidence="1">
    <location>
        <begin position="992"/>
        <end position="1003"/>
    </location>
</feature>
<dbReference type="Pfam" id="PF18758">
    <property type="entry name" value="KDZ"/>
    <property type="match status" value="1"/>
</dbReference>
<keyword evidence="4" id="KW-1185">Reference proteome</keyword>
<sequence>MPTAIHPVVHQTVNLSEDGIRQYVTAIPPRKKQKTRSKKLGEGREEGVEWNPAGDFEDDNMEAGDVNMEDFDMSGWKQYAPAFAMDGSGELVDDFSPRTGKRKRYDSSISLTSYYDEMNLVTIPFTQGVQPAEHGCRVVRQHPLRPRTRFQLLTSSIDVKLAGVHGMQELQLETAHLYAIACLDNTSLKEMGLVYQLGHNSSECHVPGTSQTLTILHVNGVHTVEGRWCRCDISDGEGRYRQLLHNGWYPAMTTEPRSVITNINMRDYMSTLEQKVDCWGTEWHLKRAGIGHLKGGLTTAEQGSVAILCWACPRDGVNLPSSWRNTPLKSQYLYRLLVGLDANFWLKNRLRHRNKNKKDVVLYSGLGYQVPNEEYFKHLKNYVNEKDISTCIAFAVLMQKDTCMSTGLRCMGVGGYANMDYIFWSLIQSARIKDITLSYDVGCQYKINLEERHKKLPVSLQRDSRSPFMAVALPIWHRDVHVMKCKTENLLMYQDGVGKSDGEGIERMWSAFNPMAWQMKEMHPEVRHDAIEDRIDRHNFHKNIGLGDSLDQHLKIALVECDVQIKEFQDIDLTLKRELKIKWRKKVADWRKDRSKPSPYAAQETSGMLRMTEAQVRLQLRNEELQEITSGSTKSVKKVSTSAFLIMGLELENDQCRIILEMKISTLTVHRQGKVHELRISFFKKLSSFCKIQPVYMPGMEVLMEEEEAKRDTDDTAPATEAITLWLPSQIPKDECPHACNASISNVKFQLREGQCTDALASLFRNANVVGQQRSTRLRTLINSVTDRIETSAMKYRQARAAMVALRGEGSCREFKKLEPEDVAPVHEVERDAKASKHLGRVGGRDARSQARPTVQKLMWIWMALGSPGAEVDDGVHKYVRVEWSKALVRKFRWCEEVEILCEEMQRTVRLLKYEAQKWEERAQQDDASVAEEVRQGQRAYAVKQAMLRNRTWNTFKVKWGLGDGVPDSMPSPLDPEAEASSSDDDGDSNDTETVMPSGTATIGSGGLA</sequence>
<gene>
    <name evidence="3" type="ORF">EV421DRAFT_1732619</name>
</gene>
<feature type="region of interest" description="Disordered" evidence="1">
    <location>
        <begin position="967"/>
        <end position="1009"/>
    </location>
</feature>
<dbReference type="AlphaFoldDB" id="A0AA39JUV0"/>
<feature type="domain" description="CxC2-like cysteine cluster KDZ transposase-associated" evidence="2">
    <location>
        <begin position="188"/>
        <end position="272"/>
    </location>
</feature>
<protein>
    <recommendedName>
        <fullName evidence="2">CxC2-like cysteine cluster KDZ transposase-associated domain-containing protein</fullName>
    </recommendedName>
</protein>